<dbReference type="EMBL" id="JAIQCV010000003">
    <property type="protein sequence ID" value="KAH1115689.1"/>
    <property type="molecule type" value="Genomic_DNA"/>
</dbReference>
<comment type="caution">
    <text evidence="2">The sequence shown here is derived from an EMBL/GenBank/DDBJ whole genome shotgun (WGS) entry which is preliminary data.</text>
</comment>
<proteinExistence type="predicted"/>
<protein>
    <submittedName>
        <fullName evidence="2">Uncharacterized protein</fullName>
    </submittedName>
</protein>
<name>A0A9D3W901_9ROSI</name>
<organism evidence="2 3">
    <name type="scientific">Gossypium stocksii</name>
    <dbReference type="NCBI Taxonomy" id="47602"/>
    <lineage>
        <taxon>Eukaryota</taxon>
        <taxon>Viridiplantae</taxon>
        <taxon>Streptophyta</taxon>
        <taxon>Embryophyta</taxon>
        <taxon>Tracheophyta</taxon>
        <taxon>Spermatophyta</taxon>
        <taxon>Magnoliopsida</taxon>
        <taxon>eudicotyledons</taxon>
        <taxon>Gunneridae</taxon>
        <taxon>Pentapetalae</taxon>
        <taxon>rosids</taxon>
        <taxon>malvids</taxon>
        <taxon>Malvales</taxon>
        <taxon>Malvaceae</taxon>
        <taxon>Malvoideae</taxon>
        <taxon>Gossypium</taxon>
    </lineage>
</organism>
<evidence type="ECO:0000313" key="3">
    <source>
        <dbReference type="Proteomes" id="UP000828251"/>
    </source>
</evidence>
<evidence type="ECO:0000256" key="1">
    <source>
        <dbReference type="SAM" id="Coils"/>
    </source>
</evidence>
<accession>A0A9D3W901</accession>
<gene>
    <name evidence="2" type="ORF">J1N35_009067</name>
</gene>
<evidence type="ECO:0000313" key="2">
    <source>
        <dbReference type="EMBL" id="KAH1115689.1"/>
    </source>
</evidence>
<dbReference type="Proteomes" id="UP000828251">
    <property type="component" value="Unassembled WGS sequence"/>
</dbReference>
<keyword evidence="3" id="KW-1185">Reference proteome</keyword>
<sequence length="240" mass="28119">MKEREKERMSALTSQSARRKLQLPNTLIFMARKAKKKKSFNFFHKWVIGYYWKGKRAKQGCNKEKVYRLQNMEGNGNEQPKCQRSFAHRGRKNNCFELVVQILCMILDDNTIPNIQSWDKKKEKLEEALTQLEDIMMKNDLLETEVVKLLRIILGDESVSTTTSWALKVMKVVEAIEQLKDPQFGLKRLQEMMEESISQNTKIKEAFQLLTSVMKQSENSVPNQDYTDEIKGLVMIFEDL</sequence>
<reference evidence="2 3" key="1">
    <citation type="journal article" date="2021" name="Plant Biotechnol. J.">
        <title>Multi-omics assisted identification of the key and species-specific regulatory components of drought-tolerant mechanisms in Gossypium stocksii.</title>
        <authorList>
            <person name="Yu D."/>
            <person name="Ke L."/>
            <person name="Zhang D."/>
            <person name="Wu Y."/>
            <person name="Sun Y."/>
            <person name="Mei J."/>
            <person name="Sun J."/>
            <person name="Sun Y."/>
        </authorList>
    </citation>
    <scope>NUCLEOTIDE SEQUENCE [LARGE SCALE GENOMIC DNA]</scope>
    <source>
        <strain evidence="3">cv. E1</strain>
        <tissue evidence="2">Leaf</tissue>
    </source>
</reference>
<dbReference type="OrthoDB" id="1731810at2759"/>
<dbReference type="AlphaFoldDB" id="A0A9D3W901"/>
<keyword evidence="1" id="KW-0175">Coiled coil</keyword>
<feature type="coiled-coil region" evidence="1">
    <location>
        <begin position="115"/>
        <end position="145"/>
    </location>
</feature>